<reference evidence="2" key="2">
    <citation type="submission" date="2020-09" db="EMBL/GenBank/DDBJ databases">
        <authorList>
            <person name="Sun Q."/>
            <person name="Zhou Y."/>
        </authorList>
    </citation>
    <scope>NUCLEOTIDE SEQUENCE</scope>
    <source>
        <strain evidence="2">CGMCC 4.7201</strain>
    </source>
</reference>
<accession>A0A917ZUE2</accession>
<evidence type="ECO:0000313" key="3">
    <source>
        <dbReference type="Proteomes" id="UP000641932"/>
    </source>
</evidence>
<evidence type="ECO:0000259" key="1">
    <source>
        <dbReference type="Pfam" id="PF08240"/>
    </source>
</evidence>
<evidence type="ECO:0000313" key="2">
    <source>
        <dbReference type="EMBL" id="GGO94601.1"/>
    </source>
</evidence>
<keyword evidence="3" id="KW-1185">Reference proteome</keyword>
<dbReference type="RefSeq" id="WP_189134027.1">
    <property type="nucleotide sequence ID" value="NZ_BMMS01000023.1"/>
</dbReference>
<dbReference type="AlphaFoldDB" id="A0A917ZUE2"/>
<dbReference type="Gene3D" id="3.90.180.10">
    <property type="entry name" value="Medium-chain alcohol dehydrogenases, catalytic domain"/>
    <property type="match status" value="1"/>
</dbReference>
<dbReference type="SUPFAM" id="SSF50129">
    <property type="entry name" value="GroES-like"/>
    <property type="match status" value="1"/>
</dbReference>
<reference evidence="2" key="1">
    <citation type="journal article" date="2014" name="Int. J. Syst. Evol. Microbiol.">
        <title>Complete genome sequence of Corynebacterium casei LMG S-19264T (=DSM 44701T), isolated from a smear-ripened cheese.</title>
        <authorList>
            <consortium name="US DOE Joint Genome Institute (JGI-PGF)"/>
            <person name="Walter F."/>
            <person name="Albersmeier A."/>
            <person name="Kalinowski J."/>
            <person name="Ruckert C."/>
        </authorList>
    </citation>
    <scope>NUCLEOTIDE SEQUENCE</scope>
    <source>
        <strain evidence="2">CGMCC 4.7201</strain>
    </source>
</reference>
<dbReference type="EMBL" id="BMMS01000023">
    <property type="protein sequence ID" value="GGO94601.1"/>
    <property type="molecule type" value="Genomic_DNA"/>
</dbReference>
<organism evidence="2 3">
    <name type="scientific">Wenjunlia tyrosinilytica</name>
    <dbReference type="NCBI Taxonomy" id="1544741"/>
    <lineage>
        <taxon>Bacteria</taxon>
        <taxon>Bacillati</taxon>
        <taxon>Actinomycetota</taxon>
        <taxon>Actinomycetes</taxon>
        <taxon>Kitasatosporales</taxon>
        <taxon>Streptomycetaceae</taxon>
        <taxon>Wenjunlia</taxon>
    </lineage>
</organism>
<dbReference type="InterPro" id="IPR013154">
    <property type="entry name" value="ADH-like_N"/>
</dbReference>
<gene>
    <name evidence="2" type="ORF">GCM10012280_49890</name>
</gene>
<dbReference type="Pfam" id="PF08240">
    <property type="entry name" value="ADH_N"/>
    <property type="match status" value="1"/>
</dbReference>
<proteinExistence type="predicted"/>
<sequence length="116" mass="12212">MTTRTNETASTLRALIGGEGAQWLREEIALPEQRGAVRIQVHAAGLNRADLYALESSHTANSEGEGAFTAGMEVAGVVETASPRAPHPPAGTRVMGTTIGAFADHPLCHPRLIVED</sequence>
<feature type="domain" description="Alcohol dehydrogenase-like N-terminal" evidence="1">
    <location>
        <begin position="34"/>
        <end position="97"/>
    </location>
</feature>
<comment type="caution">
    <text evidence="2">The sequence shown here is derived from an EMBL/GenBank/DDBJ whole genome shotgun (WGS) entry which is preliminary data.</text>
</comment>
<protein>
    <recommendedName>
        <fullName evidence="1">Alcohol dehydrogenase-like N-terminal domain-containing protein</fullName>
    </recommendedName>
</protein>
<dbReference type="InterPro" id="IPR011032">
    <property type="entry name" value="GroES-like_sf"/>
</dbReference>
<name>A0A917ZUE2_9ACTN</name>
<dbReference type="Proteomes" id="UP000641932">
    <property type="component" value="Unassembled WGS sequence"/>
</dbReference>